<dbReference type="AlphaFoldDB" id="A0A1P9WY76"/>
<accession>A0A1P9WY76</accession>
<dbReference type="RefSeq" id="WP_077131769.1">
    <property type="nucleotide sequence ID" value="NZ_CP014263.1"/>
</dbReference>
<dbReference type="Pfam" id="PF13649">
    <property type="entry name" value="Methyltransf_25"/>
    <property type="match status" value="1"/>
</dbReference>
<feature type="domain" description="Methyltransferase" evidence="2">
    <location>
        <begin position="42"/>
        <end position="133"/>
    </location>
</feature>
<organism evidence="3 4">
    <name type="scientific">Spirosoma montaniterrae</name>
    <dbReference type="NCBI Taxonomy" id="1178516"/>
    <lineage>
        <taxon>Bacteria</taxon>
        <taxon>Pseudomonadati</taxon>
        <taxon>Bacteroidota</taxon>
        <taxon>Cytophagia</taxon>
        <taxon>Cytophagales</taxon>
        <taxon>Cytophagaceae</taxon>
        <taxon>Spirosoma</taxon>
    </lineage>
</organism>
<dbReference type="InterPro" id="IPR029063">
    <property type="entry name" value="SAM-dependent_MTases_sf"/>
</dbReference>
<keyword evidence="1" id="KW-0808">Transferase</keyword>
<dbReference type="GO" id="GO:0016740">
    <property type="term" value="F:transferase activity"/>
    <property type="evidence" value="ECO:0007669"/>
    <property type="project" value="UniProtKB-KW"/>
</dbReference>
<name>A0A1P9WY76_9BACT</name>
<dbReference type="OrthoDB" id="9804312at2"/>
<evidence type="ECO:0000313" key="3">
    <source>
        <dbReference type="EMBL" id="AQG80342.1"/>
    </source>
</evidence>
<dbReference type="STRING" id="1178516.AWR27_14050"/>
<protein>
    <submittedName>
        <fullName evidence="3">Chemotaxis protein CheR</fullName>
    </submittedName>
</protein>
<dbReference type="SUPFAM" id="SSF53335">
    <property type="entry name" value="S-adenosyl-L-methionine-dependent methyltransferases"/>
    <property type="match status" value="1"/>
</dbReference>
<reference evidence="3 4" key="1">
    <citation type="submission" date="2016-01" db="EMBL/GenBank/DDBJ databases">
        <authorList>
            <person name="Oliw E.H."/>
        </authorList>
    </citation>
    <scope>NUCLEOTIDE SEQUENCE [LARGE SCALE GENOMIC DNA]</scope>
    <source>
        <strain evidence="3 4">DY10</strain>
    </source>
</reference>
<dbReference type="PANTHER" id="PTHR43861">
    <property type="entry name" value="TRANS-ACONITATE 2-METHYLTRANSFERASE-RELATED"/>
    <property type="match status" value="1"/>
</dbReference>
<evidence type="ECO:0000259" key="2">
    <source>
        <dbReference type="Pfam" id="PF13649"/>
    </source>
</evidence>
<dbReference type="Proteomes" id="UP000187941">
    <property type="component" value="Chromosome"/>
</dbReference>
<dbReference type="KEGG" id="smon:AWR27_14050"/>
<dbReference type="EMBL" id="CP014263">
    <property type="protein sequence ID" value="AQG80342.1"/>
    <property type="molecule type" value="Genomic_DNA"/>
</dbReference>
<keyword evidence="4" id="KW-1185">Reference proteome</keyword>
<gene>
    <name evidence="3" type="ORF">AWR27_14050</name>
</gene>
<dbReference type="InterPro" id="IPR041698">
    <property type="entry name" value="Methyltransf_25"/>
</dbReference>
<dbReference type="Gene3D" id="3.40.50.150">
    <property type="entry name" value="Vaccinia Virus protein VP39"/>
    <property type="match status" value="1"/>
</dbReference>
<evidence type="ECO:0000256" key="1">
    <source>
        <dbReference type="ARBA" id="ARBA00022679"/>
    </source>
</evidence>
<proteinExistence type="predicted"/>
<evidence type="ECO:0000313" key="4">
    <source>
        <dbReference type="Proteomes" id="UP000187941"/>
    </source>
</evidence>
<sequence length="257" mass="28924">MNVDEYEKMFRLEGRLWWYKILHERVAEALTTHFGTNRNVAILDLGCGTGGLLNYLHRQGYTHLRGLDGSADAVAFCHERGLAVSQLDLNQLTDFEPATNYDAIVCNDVFCYFDDPALTRLLSALAHRLKPGGLLISNNNAFNVFRGQHDLAVGSSRRFVVANFERLLPPAGLRIGRATYWSLALSPLILLMRQWQSLQLKMGWRTEANAQSDVYLPAPWLNETLYRIVKVEQKLLPRTPFGSSLFVVGSRGEGGKV</sequence>
<dbReference type="CDD" id="cd02440">
    <property type="entry name" value="AdoMet_MTases"/>
    <property type="match status" value="1"/>
</dbReference>